<name>A0A7X6LV65_9NOCA</name>
<keyword evidence="3" id="KW-1185">Reference proteome</keyword>
<comment type="caution">
    <text evidence="2">The sequence shown here is derived from an EMBL/GenBank/DDBJ whole genome shotgun (WGS) entry which is preliminary data.</text>
</comment>
<accession>A0A7X6LV65</accession>
<dbReference type="Proteomes" id="UP000523447">
    <property type="component" value="Unassembled WGS sequence"/>
</dbReference>
<proteinExistence type="predicted"/>
<dbReference type="EMBL" id="JAAXPE010000004">
    <property type="protein sequence ID" value="NKY85194.1"/>
    <property type="molecule type" value="Genomic_DNA"/>
</dbReference>
<evidence type="ECO:0000256" key="1">
    <source>
        <dbReference type="SAM" id="Phobius"/>
    </source>
</evidence>
<evidence type="ECO:0000313" key="2">
    <source>
        <dbReference type="EMBL" id="NKY85194.1"/>
    </source>
</evidence>
<keyword evidence="1" id="KW-0812">Transmembrane</keyword>
<evidence type="ECO:0000313" key="3">
    <source>
        <dbReference type="Proteomes" id="UP000523447"/>
    </source>
</evidence>
<feature type="transmembrane region" description="Helical" evidence="1">
    <location>
        <begin position="36"/>
        <end position="55"/>
    </location>
</feature>
<dbReference type="AlphaFoldDB" id="A0A7X6LV65"/>
<feature type="transmembrane region" description="Helical" evidence="1">
    <location>
        <begin position="67"/>
        <end position="93"/>
    </location>
</feature>
<keyword evidence="1" id="KW-0472">Membrane</keyword>
<keyword evidence="1" id="KW-1133">Transmembrane helix</keyword>
<gene>
    <name evidence="2" type="ORF">HGA07_06100</name>
</gene>
<sequence>MPLRRSLLGSRSGSAREVAAAAGPSLTPEALTTGGLLLLGAGLALTGPLLAALLIRASGGGRADAAATVPLVLAVLAVIAAVTSGFTLFVTAWRRSRTPMPQRLRSRAALRAGLDGGGAP</sequence>
<organism evidence="2 3">
    <name type="scientific">Nocardia veterana</name>
    <dbReference type="NCBI Taxonomy" id="132249"/>
    <lineage>
        <taxon>Bacteria</taxon>
        <taxon>Bacillati</taxon>
        <taxon>Actinomycetota</taxon>
        <taxon>Actinomycetes</taxon>
        <taxon>Mycobacteriales</taxon>
        <taxon>Nocardiaceae</taxon>
        <taxon>Nocardia</taxon>
    </lineage>
</organism>
<reference evidence="2 3" key="1">
    <citation type="submission" date="2020-04" db="EMBL/GenBank/DDBJ databases">
        <title>MicrobeNet Type strains.</title>
        <authorList>
            <person name="Nicholson A.C."/>
        </authorList>
    </citation>
    <scope>NUCLEOTIDE SEQUENCE [LARGE SCALE GENOMIC DNA]</scope>
    <source>
        <strain evidence="2 3">DSM 44445</strain>
    </source>
</reference>
<dbReference type="RefSeq" id="WP_157171436.1">
    <property type="nucleotide sequence ID" value="NZ_CAWPHS010000034.1"/>
</dbReference>
<protein>
    <submittedName>
        <fullName evidence="2">Uncharacterized protein</fullName>
    </submittedName>
</protein>